<evidence type="ECO:0000313" key="1">
    <source>
        <dbReference type="EMBL" id="CAL2105490.1"/>
    </source>
</evidence>
<dbReference type="Proteomes" id="UP001497602">
    <property type="component" value="Unassembled WGS sequence"/>
</dbReference>
<reference evidence="1 2" key="1">
    <citation type="submission" date="2024-05" db="EMBL/GenBank/DDBJ databases">
        <authorList>
            <person name="Duchaud E."/>
        </authorList>
    </citation>
    <scope>NUCLEOTIDE SEQUENCE [LARGE SCALE GENOMIC DNA]</scope>
    <source>
        <strain evidence="1">Ena-SAMPLE-TAB-13-05-2024-13:56:06:370-140305</strain>
    </source>
</reference>
<organism evidence="1 2">
    <name type="scientific">Tenacibaculum vairaonense</name>
    <dbReference type="NCBI Taxonomy" id="3137860"/>
    <lineage>
        <taxon>Bacteria</taxon>
        <taxon>Pseudomonadati</taxon>
        <taxon>Bacteroidota</taxon>
        <taxon>Flavobacteriia</taxon>
        <taxon>Flavobacteriales</taxon>
        <taxon>Flavobacteriaceae</taxon>
        <taxon>Tenacibaculum</taxon>
    </lineage>
</organism>
<dbReference type="EMBL" id="CAXJRC010000007">
    <property type="protein sequence ID" value="CAL2105490.1"/>
    <property type="molecule type" value="Genomic_DNA"/>
</dbReference>
<dbReference type="RefSeq" id="WP_348737316.1">
    <property type="nucleotide sequence ID" value="NZ_CAXJRC010000007.1"/>
</dbReference>
<protein>
    <submittedName>
        <fullName evidence="1">Uncharacterized protein</fullName>
    </submittedName>
</protein>
<sequence length="186" mass="22041">MSLVKFNKDSALQRIRASFLDDNIQLSKKEAETKEKIRYVFTLRLKENHSRSSAIDMLMDEYPDISMATAYRIYNKSTFVFGELDQTDSRAERMLLREHYWGLYKEAREDKQFEVAKKILDSYRELFDFSDVDTDVDEGKLKAHEYHIKVPRDIQKIMKEQLLKGSVDFNQYPNIEDIPHEEIDGV</sequence>
<keyword evidence="2" id="KW-1185">Reference proteome</keyword>
<comment type="caution">
    <text evidence="1">The sequence shown here is derived from an EMBL/GenBank/DDBJ whole genome shotgun (WGS) entry which is preliminary data.</text>
</comment>
<accession>A0ABM9PIN5</accession>
<evidence type="ECO:0000313" key="2">
    <source>
        <dbReference type="Proteomes" id="UP001497602"/>
    </source>
</evidence>
<gene>
    <name evidence="1" type="ORF">T190115A13A_160023</name>
</gene>
<name>A0ABM9PIN5_9FLAO</name>
<proteinExistence type="predicted"/>